<proteinExistence type="predicted"/>
<feature type="transmembrane region" description="Helical" evidence="1">
    <location>
        <begin position="92"/>
        <end position="112"/>
    </location>
</feature>
<dbReference type="InterPro" id="IPR010721">
    <property type="entry name" value="UstE-like"/>
</dbReference>
<dbReference type="EMBL" id="ANNX02000035">
    <property type="protein sequence ID" value="KYC39571.1"/>
    <property type="molecule type" value="Genomic_DNA"/>
</dbReference>
<keyword evidence="1" id="KW-0812">Transmembrane</keyword>
<dbReference type="Gene3D" id="1.20.120.1630">
    <property type="match status" value="1"/>
</dbReference>
<dbReference type="Proteomes" id="UP000076925">
    <property type="component" value="Unassembled WGS sequence"/>
</dbReference>
<sequence length="218" mass="24999">MKVKYAINLSKGLTFPFILGLMFFYQNFTLGPYVYLALHGTYGFLWLLKDRIYPDKQWEQQIPVPLSIFTFGLVCLYWIAPLILISSGSIPSLPLVAIAISLNILGVFLHFVSDAQKYFTLKYQRGLITEGFFARCRNTNYLGEIFIYSAFAMLTQHWFPFLILGSFIIGIFIPNMLKKDQSLSRYPEFAEYKSQSGLIFPKLFGSTTPKQEDSTAQT</sequence>
<keyword evidence="1" id="KW-1133">Transmembrane helix</keyword>
<accession>A0A139X4D2</accession>
<evidence type="ECO:0000313" key="2">
    <source>
        <dbReference type="EMBL" id="KYC39571.1"/>
    </source>
</evidence>
<reference evidence="2 3" key="1">
    <citation type="journal article" date="2013" name="Genome Biol. Evol.">
        <title>Genomes of Stigonematalean cyanobacteria (subsection V) and the evolution of oxygenic photosynthesis from prokaryotes to plastids.</title>
        <authorList>
            <person name="Dagan T."/>
            <person name="Roettger M."/>
            <person name="Stucken K."/>
            <person name="Landan G."/>
            <person name="Koch R."/>
            <person name="Major P."/>
            <person name="Gould S.B."/>
            <person name="Goremykin V.V."/>
            <person name="Rippka R."/>
            <person name="Tandeau de Marsac N."/>
            <person name="Gugger M."/>
            <person name="Lockhart P.J."/>
            <person name="Allen J.F."/>
            <person name="Brune I."/>
            <person name="Maus I."/>
            <person name="Puhler A."/>
            <person name="Martin W.F."/>
        </authorList>
    </citation>
    <scope>NUCLEOTIDE SEQUENCE [LARGE SCALE GENOMIC DNA]</scope>
    <source>
        <strain evidence="2 3">PCC 7110</strain>
    </source>
</reference>
<evidence type="ECO:0000313" key="3">
    <source>
        <dbReference type="Proteomes" id="UP000076925"/>
    </source>
</evidence>
<feature type="transmembrane region" description="Helical" evidence="1">
    <location>
        <begin position="158"/>
        <end position="177"/>
    </location>
</feature>
<feature type="transmembrane region" description="Helical" evidence="1">
    <location>
        <begin position="64"/>
        <end position="85"/>
    </location>
</feature>
<dbReference type="STRING" id="128403.WA1_32810"/>
<name>A0A139X4D2_9CYAN</name>
<protein>
    <submittedName>
        <fullName evidence="2">Steroid 5-alpha reductase</fullName>
    </submittedName>
</protein>
<dbReference type="AlphaFoldDB" id="A0A139X4D2"/>
<organism evidence="2 3">
    <name type="scientific">Scytonema hofmannii PCC 7110</name>
    <dbReference type="NCBI Taxonomy" id="128403"/>
    <lineage>
        <taxon>Bacteria</taxon>
        <taxon>Bacillati</taxon>
        <taxon>Cyanobacteriota</taxon>
        <taxon>Cyanophyceae</taxon>
        <taxon>Nostocales</taxon>
        <taxon>Scytonemataceae</taxon>
        <taxon>Scytonema</taxon>
    </lineage>
</organism>
<dbReference type="Pfam" id="PF06966">
    <property type="entry name" value="DUF1295"/>
    <property type="match status" value="1"/>
</dbReference>
<evidence type="ECO:0000256" key="1">
    <source>
        <dbReference type="SAM" id="Phobius"/>
    </source>
</evidence>
<feature type="transmembrane region" description="Helical" evidence="1">
    <location>
        <begin position="12"/>
        <end position="38"/>
    </location>
</feature>
<keyword evidence="1" id="KW-0472">Membrane</keyword>
<gene>
    <name evidence="2" type="ORF">WA1_32810</name>
</gene>
<keyword evidence="3" id="KW-1185">Reference proteome</keyword>
<dbReference type="RefSeq" id="WP_026135086.1">
    <property type="nucleotide sequence ID" value="NZ_KQ976354.1"/>
</dbReference>
<comment type="caution">
    <text evidence="2">The sequence shown here is derived from an EMBL/GenBank/DDBJ whole genome shotgun (WGS) entry which is preliminary data.</text>
</comment>
<dbReference type="OrthoDB" id="9779233at2"/>